<feature type="region of interest" description="Disordered" evidence="1">
    <location>
        <begin position="1"/>
        <end position="20"/>
    </location>
</feature>
<name>A0A7J6VPA4_THATH</name>
<gene>
    <name evidence="2" type="ORF">FRX31_023479</name>
</gene>
<comment type="caution">
    <text evidence="2">The sequence shown here is derived from an EMBL/GenBank/DDBJ whole genome shotgun (WGS) entry which is preliminary data.</text>
</comment>
<feature type="non-terminal residue" evidence="2">
    <location>
        <position position="1"/>
    </location>
</feature>
<accession>A0A7J6VPA4</accession>
<dbReference type="OrthoDB" id="1892825at2759"/>
<dbReference type="InterPro" id="IPR038823">
    <property type="entry name" value="MED2_plant"/>
</dbReference>
<organism evidence="2 3">
    <name type="scientific">Thalictrum thalictroides</name>
    <name type="common">Rue-anemone</name>
    <name type="synonym">Anemone thalictroides</name>
    <dbReference type="NCBI Taxonomy" id="46969"/>
    <lineage>
        <taxon>Eukaryota</taxon>
        <taxon>Viridiplantae</taxon>
        <taxon>Streptophyta</taxon>
        <taxon>Embryophyta</taxon>
        <taxon>Tracheophyta</taxon>
        <taxon>Spermatophyta</taxon>
        <taxon>Magnoliopsida</taxon>
        <taxon>Ranunculales</taxon>
        <taxon>Ranunculaceae</taxon>
        <taxon>Thalictroideae</taxon>
        <taxon>Thalictrum</taxon>
    </lineage>
</organism>
<dbReference type="PANTHER" id="PTHR36407:SF1">
    <property type="entry name" value="MEDIATOR-ASSOCIATED PROTEIN 2"/>
    <property type="match status" value="1"/>
</dbReference>
<evidence type="ECO:0000313" key="3">
    <source>
        <dbReference type="Proteomes" id="UP000554482"/>
    </source>
</evidence>
<protein>
    <submittedName>
        <fullName evidence="2">Uncharacterized protein</fullName>
    </submittedName>
</protein>
<dbReference type="PANTHER" id="PTHR36407">
    <property type="entry name" value="MEDIATOR-ASSOCIATED PROTEIN 2"/>
    <property type="match status" value="1"/>
</dbReference>
<evidence type="ECO:0000313" key="2">
    <source>
        <dbReference type="EMBL" id="KAF5186934.1"/>
    </source>
</evidence>
<proteinExistence type="predicted"/>
<dbReference type="Proteomes" id="UP000554482">
    <property type="component" value="Unassembled WGS sequence"/>
</dbReference>
<sequence>RSIEMGDSSKEGYNTKKEFKENDEEPLIDLSSIMNDPNKEFWLIQYPNKGQLKQLHGQEIQLKLLSNGTMGSFTNRSGETYEFATFASQEPDATVIQPLASNSIIVCCVVGYRVVPSVCYDPSVCYEY</sequence>
<dbReference type="Gene3D" id="6.20.250.70">
    <property type="match status" value="1"/>
</dbReference>
<evidence type="ECO:0000256" key="1">
    <source>
        <dbReference type="SAM" id="MobiDB-lite"/>
    </source>
</evidence>
<keyword evidence="3" id="KW-1185">Reference proteome</keyword>
<dbReference type="AlphaFoldDB" id="A0A7J6VPA4"/>
<dbReference type="EMBL" id="JABWDY010028681">
    <property type="protein sequence ID" value="KAF5186934.1"/>
    <property type="molecule type" value="Genomic_DNA"/>
</dbReference>
<reference evidence="2 3" key="1">
    <citation type="submission" date="2020-06" db="EMBL/GenBank/DDBJ databases">
        <title>Transcriptomic and genomic resources for Thalictrum thalictroides and T. hernandezii: Facilitating candidate gene discovery in an emerging model plant lineage.</title>
        <authorList>
            <person name="Arias T."/>
            <person name="Riano-Pachon D.M."/>
            <person name="Di Stilio V.S."/>
        </authorList>
    </citation>
    <scope>NUCLEOTIDE SEQUENCE [LARGE SCALE GENOMIC DNA]</scope>
    <source>
        <strain evidence="3">cv. WT478/WT964</strain>
        <tissue evidence="2">Leaves</tissue>
    </source>
</reference>